<dbReference type="SUPFAM" id="SSF50494">
    <property type="entry name" value="Trypsin-like serine proteases"/>
    <property type="match status" value="1"/>
</dbReference>
<evidence type="ECO:0000256" key="4">
    <source>
        <dbReference type="ARBA" id="ARBA00022801"/>
    </source>
</evidence>
<comment type="similarity">
    <text evidence="1 6">Belongs to the peptidase S1B family.</text>
</comment>
<dbReference type="InterPro" id="IPR009003">
    <property type="entry name" value="Peptidase_S1_PA"/>
</dbReference>
<dbReference type="InterPro" id="IPR050966">
    <property type="entry name" value="Glutamyl_endopeptidase"/>
</dbReference>
<keyword evidence="3" id="KW-0732">Signal</keyword>
<proteinExistence type="inferred from homology"/>
<dbReference type="PANTHER" id="PTHR15462:SF8">
    <property type="entry name" value="SERINE PROTEASE"/>
    <property type="match status" value="1"/>
</dbReference>
<sequence>MTNSIDDDKYPARAVVYIEATWGKVTYTGSGFLVGRNDVITASHVVYNASLGGKPSSIKIYPSYNPGKSDNKHYGVAKAQFFTNFDPDSDGKLISGDFYRNTQAGSEIDAALLTLSDPIGDTYGYFGIDWNYAGGSVGVLGYPAKYGRYETYDSGSVRKSSVDSVYYVNADLEINPGNSGGPIFYDNGSGPFAIGIVSTAIAAPSLGGQASWLKTAITANDSFINASVPTQANGRTALVTDTVSSREVQMDLYVGSVTMIKNQYIGSKSHESVSGTDNGDFMNLVDGNDAADGKGGDDVLDGGLGSNFLTGGAGTDTFFVDGRGGGVTWSTITDFEPNEWATAWGWRPGVSTISWEAMKGASGYEGATAHIDFDRNGTIDASITFTGKAVGSIITMPGQIGSDSYLAFRLA</sequence>
<organism evidence="7 8">
    <name type="scientific">Azospirillum rugosum</name>
    <dbReference type="NCBI Taxonomy" id="416170"/>
    <lineage>
        <taxon>Bacteria</taxon>
        <taxon>Pseudomonadati</taxon>
        <taxon>Pseudomonadota</taxon>
        <taxon>Alphaproteobacteria</taxon>
        <taxon>Rhodospirillales</taxon>
        <taxon>Azospirillaceae</taxon>
        <taxon>Azospirillum</taxon>
    </lineage>
</organism>
<keyword evidence="2 6" id="KW-0645">Protease</keyword>
<protein>
    <recommendedName>
        <fullName evidence="6">Serine protease</fullName>
        <ecNumber evidence="6">3.4.21.-</ecNumber>
    </recommendedName>
</protein>
<dbReference type="Gene3D" id="2.40.10.10">
    <property type="entry name" value="Trypsin-like serine proteases"/>
    <property type="match status" value="2"/>
</dbReference>
<evidence type="ECO:0000313" key="8">
    <source>
        <dbReference type="Proteomes" id="UP000781958"/>
    </source>
</evidence>
<evidence type="ECO:0000256" key="1">
    <source>
        <dbReference type="ARBA" id="ARBA00008764"/>
    </source>
</evidence>
<dbReference type="Proteomes" id="UP000781958">
    <property type="component" value="Unassembled WGS sequence"/>
</dbReference>
<keyword evidence="8" id="KW-1185">Reference proteome</keyword>
<keyword evidence="4 6" id="KW-0378">Hydrolase</keyword>
<dbReference type="Pfam" id="PF13365">
    <property type="entry name" value="Trypsin_2"/>
    <property type="match status" value="1"/>
</dbReference>
<evidence type="ECO:0000256" key="6">
    <source>
        <dbReference type="RuleBase" id="RU004296"/>
    </source>
</evidence>
<dbReference type="SUPFAM" id="SSF51120">
    <property type="entry name" value="beta-Roll"/>
    <property type="match status" value="1"/>
</dbReference>
<gene>
    <name evidence="7" type="ORF">J2851_006982</name>
</gene>
<evidence type="ECO:0000256" key="5">
    <source>
        <dbReference type="ARBA" id="ARBA00022825"/>
    </source>
</evidence>
<dbReference type="EMBL" id="JAGINP010000043">
    <property type="protein sequence ID" value="MBP2297163.1"/>
    <property type="molecule type" value="Genomic_DNA"/>
</dbReference>
<dbReference type="PRINTS" id="PR00839">
    <property type="entry name" value="V8PROTEASE"/>
</dbReference>
<evidence type="ECO:0000256" key="2">
    <source>
        <dbReference type="ARBA" id="ARBA00022670"/>
    </source>
</evidence>
<dbReference type="InterPro" id="IPR008256">
    <property type="entry name" value="Peptidase_S1B"/>
</dbReference>
<accession>A0ABS4SX75</accession>
<evidence type="ECO:0000256" key="3">
    <source>
        <dbReference type="ARBA" id="ARBA00022729"/>
    </source>
</evidence>
<dbReference type="RefSeq" id="WP_209773644.1">
    <property type="nucleotide sequence ID" value="NZ_JAGINP010000043.1"/>
</dbReference>
<dbReference type="EC" id="3.4.21.-" evidence="6"/>
<comment type="caution">
    <text evidence="7">The sequence shown here is derived from an EMBL/GenBank/DDBJ whole genome shotgun (WGS) entry which is preliminary data.</text>
</comment>
<keyword evidence="5 6" id="KW-0720">Serine protease</keyword>
<reference evidence="7 8" key="1">
    <citation type="submission" date="2021-03" db="EMBL/GenBank/DDBJ databases">
        <title>Genomic Encyclopedia of Type Strains, Phase III (KMG-III): the genomes of soil and plant-associated and newly described type strains.</title>
        <authorList>
            <person name="Whitman W."/>
        </authorList>
    </citation>
    <scope>NUCLEOTIDE SEQUENCE [LARGE SCALE GENOMIC DNA]</scope>
    <source>
        <strain evidence="7 8">IMMIB AFH-6</strain>
    </source>
</reference>
<dbReference type="Gene3D" id="2.150.10.10">
    <property type="entry name" value="Serralysin-like metalloprotease, C-terminal"/>
    <property type="match status" value="1"/>
</dbReference>
<dbReference type="InterPro" id="IPR043504">
    <property type="entry name" value="Peptidase_S1_PA_chymotrypsin"/>
</dbReference>
<name>A0ABS4SX75_9PROT</name>
<dbReference type="PANTHER" id="PTHR15462">
    <property type="entry name" value="SERINE PROTEASE"/>
    <property type="match status" value="1"/>
</dbReference>
<dbReference type="InterPro" id="IPR011049">
    <property type="entry name" value="Serralysin-like_metalloprot_C"/>
</dbReference>
<evidence type="ECO:0000313" key="7">
    <source>
        <dbReference type="EMBL" id="MBP2297163.1"/>
    </source>
</evidence>